<evidence type="ECO:0000313" key="3">
    <source>
        <dbReference type="Proteomes" id="UP001430953"/>
    </source>
</evidence>
<keyword evidence="1" id="KW-1133">Transmembrane helix</keyword>
<proteinExistence type="predicted"/>
<organism evidence="2 3">
    <name type="scientific">Cardiocondyla obscurior</name>
    <dbReference type="NCBI Taxonomy" id="286306"/>
    <lineage>
        <taxon>Eukaryota</taxon>
        <taxon>Metazoa</taxon>
        <taxon>Ecdysozoa</taxon>
        <taxon>Arthropoda</taxon>
        <taxon>Hexapoda</taxon>
        <taxon>Insecta</taxon>
        <taxon>Pterygota</taxon>
        <taxon>Neoptera</taxon>
        <taxon>Endopterygota</taxon>
        <taxon>Hymenoptera</taxon>
        <taxon>Apocrita</taxon>
        <taxon>Aculeata</taxon>
        <taxon>Formicoidea</taxon>
        <taxon>Formicidae</taxon>
        <taxon>Myrmicinae</taxon>
        <taxon>Cardiocondyla</taxon>
    </lineage>
</organism>
<gene>
    <name evidence="2" type="ORF">PUN28_008492</name>
</gene>
<dbReference type="AlphaFoldDB" id="A0AAW2G0T6"/>
<keyword evidence="3" id="KW-1185">Reference proteome</keyword>
<dbReference type="Proteomes" id="UP001430953">
    <property type="component" value="Unassembled WGS sequence"/>
</dbReference>
<dbReference type="EMBL" id="JADYXP020000007">
    <property type="protein sequence ID" value="KAL0120844.1"/>
    <property type="molecule type" value="Genomic_DNA"/>
</dbReference>
<feature type="transmembrane region" description="Helical" evidence="1">
    <location>
        <begin position="57"/>
        <end position="75"/>
    </location>
</feature>
<reference evidence="2 3" key="1">
    <citation type="submission" date="2023-03" db="EMBL/GenBank/DDBJ databases">
        <title>High recombination rates correlate with genetic variation in Cardiocondyla obscurior ants.</title>
        <authorList>
            <person name="Errbii M."/>
        </authorList>
    </citation>
    <scope>NUCLEOTIDE SEQUENCE [LARGE SCALE GENOMIC DNA]</scope>
    <source>
        <strain evidence="2">Alpha-2009</strain>
        <tissue evidence="2">Whole body</tissue>
    </source>
</reference>
<evidence type="ECO:0000256" key="1">
    <source>
        <dbReference type="SAM" id="Phobius"/>
    </source>
</evidence>
<evidence type="ECO:0000313" key="2">
    <source>
        <dbReference type="EMBL" id="KAL0120844.1"/>
    </source>
</evidence>
<keyword evidence="1" id="KW-0812">Transmembrane</keyword>
<protein>
    <recommendedName>
        <fullName evidence="4">Secreted protein</fullName>
    </recommendedName>
</protein>
<name>A0AAW2G0T6_9HYME</name>
<sequence length="130" mass="14151">MATVMVVVKMMLMMMLLLQVVAVLMAEAGIRLLHLHHLQALQRLEVIIRGTGGRRPIATGPAVHLFFLFVVLLVVPERRDRIATLACPTTGSPVRHSVLSVARIIPVFVLGRRISRISPPGAQAVGVVLP</sequence>
<accession>A0AAW2G0T6</accession>
<comment type="caution">
    <text evidence="2">The sequence shown here is derived from an EMBL/GenBank/DDBJ whole genome shotgun (WGS) entry which is preliminary data.</text>
</comment>
<keyword evidence="1" id="KW-0472">Membrane</keyword>
<evidence type="ECO:0008006" key="4">
    <source>
        <dbReference type="Google" id="ProtNLM"/>
    </source>
</evidence>